<reference evidence="2" key="1">
    <citation type="journal article" date="2019" name="Int. J. Syst. Evol. Microbiol.">
        <title>The Global Catalogue of Microorganisms (GCM) 10K type strain sequencing project: providing services to taxonomists for standard genome sequencing and annotation.</title>
        <authorList>
            <consortium name="The Broad Institute Genomics Platform"/>
            <consortium name="The Broad Institute Genome Sequencing Center for Infectious Disease"/>
            <person name="Wu L."/>
            <person name="Ma J."/>
        </authorList>
    </citation>
    <scope>NUCLEOTIDE SEQUENCE [LARGE SCALE GENOMIC DNA]</scope>
    <source>
        <strain evidence="2">JCM 17759</strain>
    </source>
</reference>
<proteinExistence type="predicted"/>
<protein>
    <recommendedName>
        <fullName evidence="3">Transposase DDE domain-containing protein</fullName>
    </recommendedName>
</protein>
<evidence type="ECO:0008006" key="3">
    <source>
        <dbReference type="Google" id="ProtNLM"/>
    </source>
</evidence>
<organism evidence="1 2">
    <name type="scientific">Novipirellula rosea</name>
    <dbReference type="NCBI Taxonomy" id="1031540"/>
    <lineage>
        <taxon>Bacteria</taxon>
        <taxon>Pseudomonadati</taxon>
        <taxon>Planctomycetota</taxon>
        <taxon>Planctomycetia</taxon>
        <taxon>Pirellulales</taxon>
        <taxon>Pirellulaceae</taxon>
        <taxon>Novipirellula</taxon>
    </lineage>
</organism>
<evidence type="ECO:0000313" key="2">
    <source>
        <dbReference type="Proteomes" id="UP001500840"/>
    </source>
</evidence>
<comment type="caution">
    <text evidence="1">The sequence shown here is derived from an EMBL/GenBank/DDBJ whole genome shotgun (WGS) entry which is preliminary data.</text>
</comment>
<name>A0ABP8NQR0_9BACT</name>
<gene>
    <name evidence="1" type="ORF">GCM10023156_62440</name>
</gene>
<accession>A0ABP8NQR0</accession>
<sequence length="311" mass="34916">MYDGMRKIIPLARTLADEINLPLWRQSDNLLKKIKKLHRQINQLSASRVVKKKEAIESLYCSLIERVDLILERVKTLEKEGKSALPLSLHVRLEELTGWANLTKQVRDTAHRRVVLGETVPNSEKLFSLFETHTQLYQRGKAGEPIQYGRLAMIFEDGAGFISHYYLMDRDETDGSVVVEQTKIAQQRHQGELEELSLDRGFHSAANVEALLPIVGNVSCPSRNSQRFASEVANESDDSRRRRYRHAGIESAVGALQRGNGLKRCRDRSEVGLKRYLGLAVLGRNLQVLGRLLIAAENPDAAAAKTARAAA</sequence>
<dbReference type="EMBL" id="BAABGA010000107">
    <property type="protein sequence ID" value="GAA4469846.1"/>
    <property type="molecule type" value="Genomic_DNA"/>
</dbReference>
<keyword evidence="2" id="KW-1185">Reference proteome</keyword>
<evidence type="ECO:0000313" key="1">
    <source>
        <dbReference type="EMBL" id="GAA4469846.1"/>
    </source>
</evidence>
<dbReference type="Proteomes" id="UP001500840">
    <property type="component" value="Unassembled WGS sequence"/>
</dbReference>